<keyword evidence="3" id="KW-1185">Reference proteome</keyword>
<reference evidence="2" key="1">
    <citation type="submission" date="2023-06" db="EMBL/GenBank/DDBJ databases">
        <authorList>
            <person name="Delattre M."/>
        </authorList>
    </citation>
    <scope>NUCLEOTIDE SEQUENCE</scope>
    <source>
        <strain evidence="2">AF72</strain>
    </source>
</reference>
<name>A0AA36CKY7_9BILA</name>
<dbReference type="Proteomes" id="UP001177023">
    <property type="component" value="Unassembled WGS sequence"/>
</dbReference>
<evidence type="ECO:0000259" key="1">
    <source>
        <dbReference type="PROSITE" id="PS00028"/>
    </source>
</evidence>
<dbReference type="PROSITE" id="PS00028">
    <property type="entry name" value="ZINC_FINGER_C2H2_1"/>
    <property type="match status" value="1"/>
</dbReference>
<evidence type="ECO:0000313" key="2">
    <source>
        <dbReference type="EMBL" id="CAJ0570242.1"/>
    </source>
</evidence>
<evidence type="ECO:0000313" key="3">
    <source>
        <dbReference type="Proteomes" id="UP001177023"/>
    </source>
</evidence>
<protein>
    <recommendedName>
        <fullName evidence="1">C2H2-type domain-containing protein</fullName>
    </recommendedName>
</protein>
<accession>A0AA36CKY7</accession>
<proteinExistence type="predicted"/>
<feature type="domain" description="C2H2-type" evidence="1">
    <location>
        <begin position="299"/>
        <end position="319"/>
    </location>
</feature>
<organism evidence="2 3">
    <name type="scientific">Mesorhabditis spiculigera</name>
    <dbReference type="NCBI Taxonomy" id="96644"/>
    <lineage>
        <taxon>Eukaryota</taxon>
        <taxon>Metazoa</taxon>
        <taxon>Ecdysozoa</taxon>
        <taxon>Nematoda</taxon>
        <taxon>Chromadorea</taxon>
        <taxon>Rhabditida</taxon>
        <taxon>Rhabditina</taxon>
        <taxon>Rhabditomorpha</taxon>
        <taxon>Rhabditoidea</taxon>
        <taxon>Rhabditidae</taxon>
        <taxon>Mesorhabditinae</taxon>
        <taxon>Mesorhabditis</taxon>
    </lineage>
</organism>
<sequence length="518" mass="58524">MDQATATVDIDPTTAPDNFLPVLQEAMDRLFDTVGNTSDERTYSTILKCQTLDEEGRNEEDGQVSSLCTPTLKLQLDGYEVRKGGAGIADWTGKLVVFNPSDLQNACFPMSVYLLVELAKLMDFSATLVRGRKGVKGRAKQREWTELKDSLTEEFDGAFHQDPDTIVKAQDFLRSLWPGYRAGQMVSLPEAAQVLNEINRRKLGKIYMFDKSGKKIGCTPDYNNVDGRVLSMVYEEENEHFTPVTKAPSSATWIRRAGYEIDEVFSYMKQCDGCGVYYNQNYHKNTKTCEAEPHVRIRCTTCHVCFQNKKCYDNHLRNHLRNSLHCICIAFEELGQLTSEIPTGWTCVSFVCPGSKQYAALLKKDGEEVYQEIIKTRGITQDLDNKGKLTFNRMKCMATQFVERYQSDEAERAAAEAPEPSIEFNYKNIRRPKPGVLETVAEHLDSNIIHNMELVRYSKCPVPCDEDGMCYGLKGYSFPVICSNLESNFLAVATNYSPSSSDLVFVVAFVLLVAYLLR</sequence>
<dbReference type="EMBL" id="CATQJA010002278">
    <property type="protein sequence ID" value="CAJ0570242.1"/>
    <property type="molecule type" value="Genomic_DNA"/>
</dbReference>
<feature type="non-terminal residue" evidence="2">
    <location>
        <position position="518"/>
    </location>
</feature>
<gene>
    <name evidence="2" type="ORF">MSPICULIGERA_LOCUS8686</name>
</gene>
<dbReference type="AlphaFoldDB" id="A0AA36CKY7"/>
<comment type="caution">
    <text evidence="2">The sequence shown here is derived from an EMBL/GenBank/DDBJ whole genome shotgun (WGS) entry which is preliminary data.</text>
</comment>
<dbReference type="InterPro" id="IPR013087">
    <property type="entry name" value="Znf_C2H2_type"/>
</dbReference>